<dbReference type="STRING" id="1657.ACU20_01980"/>
<dbReference type="InterPro" id="IPR050188">
    <property type="entry name" value="RluA_PseudoU_synthase"/>
</dbReference>
<dbReference type="EC" id="5.4.99.-" evidence="6"/>
<evidence type="ECO:0000313" key="11">
    <source>
        <dbReference type="Proteomes" id="UP000182744"/>
    </source>
</evidence>
<evidence type="ECO:0000313" key="10">
    <source>
        <dbReference type="EMBL" id="VDG76733.1"/>
    </source>
</evidence>
<dbReference type="GO" id="GO:0003723">
    <property type="term" value="F:RNA binding"/>
    <property type="evidence" value="ECO:0007669"/>
    <property type="project" value="UniProtKB-KW"/>
</dbReference>
<dbReference type="PANTHER" id="PTHR21600:SF44">
    <property type="entry name" value="RIBOSOMAL LARGE SUBUNIT PSEUDOURIDINE SYNTHASE D"/>
    <property type="match status" value="1"/>
</dbReference>
<dbReference type="InterPro" id="IPR006225">
    <property type="entry name" value="PsdUridine_synth_RluC/D"/>
</dbReference>
<dbReference type="InterPro" id="IPR006224">
    <property type="entry name" value="PsdUridine_synth_RluA-like_CS"/>
</dbReference>
<evidence type="ECO:0000313" key="9">
    <source>
        <dbReference type="EMBL" id="SDD99730.1"/>
    </source>
</evidence>
<dbReference type="PANTHER" id="PTHR21600">
    <property type="entry name" value="MITOCHONDRIAL RNA PSEUDOURIDINE SYNTHASE"/>
    <property type="match status" value="1"/>
</dbReference>
<evidence type="ECO:0000256" key="1">
    <source>
        <dbReference type="ARBA" id="ARBA00000073"/>
    </source>
</evidence>
<evidence type="ECO:0000313" key="12">
    <source>
        <dbReference type="Proteomes" id="UP000269974"/>
    </source>
</evidence>
<reference evidence="8" key="4">
    <citation type="submission" date="2023-10" db="EMBL/GenBank/DDBJ databases">
        <title>Whole Genome based description of the genera Actinobaculum and Actinotignum reveals a complex phylogenetic relationship within the species included in the genus Actinotignum.</title>
        <authorList>
            <person name="Jensen C.S."/>
            <person name="Dargis R."/>
            <person name="Kemp M."/>
            <person name="Christensen J.J."/>
        </authorList>
    </citation>
    <scope>NUCLEOTIDE SEQUENCE</scope>
    <source>
        <strain evidence="8">Actinobaculum_suis_CCUG19206T</strain>
    </source>
</reference>
<dbReference type="Proteomes" id="UP001273799">
    <property type="component" value="Unassembled WGS sequence"/>
</dbReference>
<feature type="active site" evidence="4">
    <location>
        <position position="137"/>
    </location>
</feature>
<sequence>MTERRVYPIPDSFDGERIDLVLARITGMSRSSIARIIDEGQARLDGQQAVKSDVVTAGNVVEINLPAPRQVEPIGGVEIPLLYEDQDVVVVDKPAGLAAHPSLNFEGPDVLGALQEAGIPVAKSGPPERHGIVHRLDVGTSGCMVVAKSERAYSLLKREFHDRIPVKIYHAVVQGHPDPLSGTIDAPIKRDRRHQWKMAVQKGGRHAVTHYDTLEAMAGGTLVEVHLETGRTHQIRVHMSALNHPCVGDEMYGADPVLAKKLGLERQWLHATRLGFEHPDGTWREFTSQYPADLQGALDLMREGVFK</sequence>
<dbReference type="Pfam" id="PF00849">
    <property type="entry name" value="PseudoU_synth_2"/>
    <property type="match status" value="1"/>
</dbReference>
<dbReference type="Gene3D" id="3.30.2350.10">
    <property type="entry name" value="Pseudouridine synthase"/>
    <property type="match status" value="1"/>
</dbReference>
<dbReference type="InterPro" id="IPR020103">
    <property type="entry name" value="PsdUridine_synth_cat_dom_sf"/>
</dbReference>
<dbReference type="GO" id="GO:0000455">
    <property type="term" value="P:enzyme-directed rRNA pseudouridine synthesis"/>
    <property type="evidence" value="ECO:0007669"/>
    <property type="project" value="TreeGrafter"/>
</dbReference>
<protein>
    <recommendedName>
        <fullName evidence="6">Pseudouridine synthase</fullName>
        <ecNumber evidence="6">5.4.99.-</ecNumber>
    </recommendedName>
</protein>
<dbReference type="EMBL" id="JAWNFU010000004">
    <property type="protein sequence ID" value="MDY5153870.1"/>
    <property type="molecule type" value="Genomic_DNA"/>
</dbReference>
<proteinExistence type="inferred from homology"/>
<dbReference type="NCBIfam" id="TIGR00005">
    <property type="entry name" value="rluA_subfam"/>
    <property type="match status" value="1"/>
</dbReference>
<dbReference type="Proteomes" id="UP000269974">
    <property type="component" value="Unassembled WGS sequence"/>
</dbReference>
<reference evidence="10 12" key="3">
    <citation type="submission" date="2018-11" db="EMBL/GenBank/DDBJ databases">
        <authorList>
            <consortium name="Pathogen Informatics"/>
        </authorList>
    </citation>
    <scope>NUCLEOTIDE SEQUENCE [LARGE SCALE GENOMIC DNA]</scope>
    <source>
        <strain evidence="10 12">NCTC10327</strain>
    </source>
</reference>
<accession>A0A0K9EV91</accession>
<dbReference type="GO" id="GO:0016829">
    <property type="term" value="F:lyase activity"/>
    <property type="evidence" value="ECO:0007669"/>
    <property type="project" value="UniProtKB-KW"/>
</dbReference>
<comment type="catalytic activity">
    <reaction evidence="1 6">
        <text>a uridine in RNA = a pseudouridine in RNA</text>
        <dbReference type="Rhea" id="RHEA:48348"/>
        <dbReference type="Rhea" id="RHEA-COMP:12068"/>
        <dbReference type="Rhea" id="RHEA-COMP:12069"/>
        <dbReference type="ChEBI" id="CHEBI:65314"/>
        <dbReference type="ChEBI" id="CHEBI:65315"/>
    </reaction>
</comment>
<dbReference type="GO" id="GO:0009982">
    <property type="term" value="F:pseudouridine synthase activity"/>
    <property type="evidence" value="ECO:0007669"/>
    <property type="project" value="InterPro"/>
</dbReference>
<evidence type="ECO:0000313" key="8">
    <source>
        <dbReference type="EMBL" id="MDY5153870.1"/>
    </source>
</evidence>
<feature type="domain" description="Pseudouridine synthase RsuA/RluA-like" evidence="7">
    <location>
        <begin position="87"/>
        <end position="241"/>
    </location>
</feature>
<dbReference type="PATRIC" id="fig|1657.3.peg.224"/>
<keyword evidence="3 6" id="KW-0413">Isomerase</keyword>
<keyword evidence="10" id="KW-0456">Lyase</keyword>
<dbReference type="EMBL" id="FNAU01000001">
    <property type="protein sequence ID" value="SDD99730.1"/>
    <property type="molecule type" value="Genomic_DNA"/>
</dbReference>
<evidence type="ECO:0000256" key="3">
    <source>
        <dbReference type="ARBA" id="ARBA00023235"/>
    </source>
</evidence>
<reference evidence="11" key="1">
    <citation type="submission" date="2016-10" db="EMBL/GenBank/DDBJ databases">
        <authorList>
            <person name="Varghese N."/>
        </authorList>
    </citation>
    <scope>NUCLEOTIDE SEQUENCE [LARGE SCALE GENOMIC DNA]</scope>
    <source>
        <strain evidence="11">DSM 20639</strain>
    </source>
</reference>
<evidence type="ECO:0000256" key="4">
    <source>
        <dbReference type="PIRSR" id="PIRSR606225-1"/>
    </source>
</evidence>
<evidence type="ECO:0000256" key="2">
    <source>
        <dbReference type="ARBA" id="ARBA00010876"/>
    </source>
</evidence>
<comment type="function">
    <text evidence="6">Responsible for synthesis of pseudouridine from uracil.</text>
</comment>
<organism evidence="10 12">
    <name type="scientific">Actinobaculum suis</name>
    <dbReference type="NCBI Taxonomy" id="1657"/>
    <lineage>
        <taxon>Bacteria</taxon>
        <taxon>Bacillati</taxon>
        <taxon>Actinomycetota</taxon>
        <taxon>Actinomycetes</taxon>
        <taxon>Actinomycetales</taxon>
        <taxon>Actinomycetaceae</taxon>
        <taxon>Actinobaculum</taxon>
    </lineage>
</organism>
<comment type="similarity">
    <text evidence="2 6">Belongs to the pseudouridine synthase RluA family.</text>
</comment>
<dbReference type="EMBL" id="UYIO01000001">
    <property type="protein sequence ID" value="VDG76733.1"/>
    <property type="molecule type" value="Genomic_DNA"/>
</dbReference>
<dbReference type="Gene3D" id="3.10.290.10">
    <property type="entry name" value="RNA-binding S4 domain"/>
    <property type="match status" value="1"/>
</dbReference>
<keyword evidence="11" id="KW-1185">Reference proteome</keyword>
<dbReference type="CDD" id="cd02869">
    <property type="entry name" value="PseudoU_synth_RluA_like"/>
    <property type="match status" value="1"/>
</dbReference>
<dbReference type="SUPFAM" id="SSF55120">
    <property type="entry name" value="Pseudouridine synthase"/>
    <property type="match status" value="1"/>
</dbReference>
<dbReference type="RefSeq" id="WP_049619050.1">
    <property type="nucleotide sequence ID" value="NZ_FNAU01000001.1"/>
</dbReference>
<keyword evidence="5" id="KW-0694">RNA-binding</keyword>
<name>A0A0K9EV91_9ACTO</name>
<evidence type="ECO:0000259" key="7">
    <source>
        <dbReference type="Pfam" id="PF00849"/>
    </source>
</evidence>
<dbReference type="GO" id="GO:0140098">
    <property type="term" value="F:catalytic activity, acting on RNA"/>
    <property type="evidence" value="ECO:0007669"/>
    <property type="project" value="UniProtKB-ARBA"/>
</dbReference>
<dbReference type="InterPro" id="IPR006145">
    <property type="entry name" value="PsdUridine_synth_RsuA/RluA"/>
</dbReference>
<dbReference type="PROSITE" id="PS01129">
    <property type="entry name" value="PSI_RLU"/>
    <property type="match status" value="1"/>
</dbReference>
<dbReference type="SUPFAM" id="SSF55174">
    <property type="entry name" value="Alpha-L RNA-binding motif"/>
    <property type="match status" value="1"/>
</dbReference>
<dbReference type="OrthoDB" id="9807829at2"/>
<gene>
    <name evidence="10" type="primary">ylyB</name>
    <name evidence="10" type="ORF">NCTC10327_01371</name>
    <name evidence="8" type="ORF">R6G71_07440</name>
    <name evidence="9" type="ORF">SAMN05421878_10145</name>
</gene>
<evidence type="ECO:0000256" key="6">
    <source>
        <dbReference type="RuleBase" id="RU362028"/>
    </source>
</evidence>
<evidence type="ECO:0000256" key="5">
    <source>
        <dbReference type="PROSITE-ProRule" id="PRU00182"/>
    </source>
</evidence>
<reference evidence="9" key="2">
    <citation type="submission" date="2016-10" db="EMBL/GenBank/DDBJ databases">
        <authorList>
            <person name="Varghese N."/>
            <person name="Submissions S."/>
        </authorList>
    </citation>
    <scope>NUCLEOTIDE SEQUENCE</scope>
    <source>
        <strain evidence="9">DSM 20639</strain>
    </source>
</reference>
<dbReference type="PROSITE" id="PS50889">
    <property type="entry name" value="S4"/>
    <property type="match status" value="1"/>
</dbReference>
<dbReference type="InterPro" id="IPR036986">
    <property type="entry name" value="S4_RNA-bd_sf"/>
</dbReference>
<dbReference type="Proteomes" id="UP000182744">
    <property type="component" value="Unassembled WGS sequence"/>
</dbReference>
<dbReference type="AlphaFoldDB" id="A0A0K9EV91"/>